<evidence type="ECO:0000313" key="4">
    <source>
        <dbReference type="EnsemblMetazoa" id="ASIC014338-PA"/>
    </source>
</evidence>
<dbReference type="VEuPathDB" id="VectorBase:ASIC014338"/>
<feature type="region of interest" description="Disordered" evidence="1">
    <location>
        <begin position="398"/>
        <end position="419"/>
    </location>
</feature>
<dbReference type="Gene3D" id="2.30.30.140">
    <property type="match status" value="1"/>
</dbReference>
<dbReference type="CDD" id="cd20144">
    <property type="entry name" value="PWWP_NSD_rpt1"/>
    <property type="match status" value="1"/>
</dbReference>
<evidence type="ECO:0000313" key="5">
    <source>
        <dbReference type="Proteomes" id="UP000030765"/>
    </source>
</evidence>
<accession>A0A084W801</accession>
<dbReference type="SUPFAM" id="SSF63748">
    <property type="entry name" value="Tudor/PWWP/MBT"/>
    <property type="match status" value="1"/>
</dbReference>
<gene>
    <name evidence="3" type="ORF">ZHAS_00014338</name>
</gene>
<proteinExistence type="predicted"/>
<feature type="compositionally biased region" description="Basic residues" evidence="1">
    <location>
        <begin position="398"/>
        <end position="407"/>
    </location>
</feature>
<dbReference type="Pfam" id="PF00855">
    <property type="entry name" value="PWWP"/>
    <property type="match status" value="1"/>
</dbReference>
<name>A0A084W801_ANOSI</name>
<organism evidence="3">
    <name type="scientific">Anopheles sinensis</name>
    <name type="common">Mosquito</name>
    <dbReference type="NCBI Taxonomy" id="74873"/>
    <lineage>
        <taxon>Eukaryota</taxon>
        <taxon>Metazoa</taxon>
        <taxon>Ecdysozoa</taxon>
        <taxon>Arthropoda</taxon>
        <taxon>Hexapoda</taxon>
        <taxon>Insecta</taxon>
        <taxon>Pterygota</taxon>
        <taxon>Neoptera</taxon>
        <taxon>Endopterygota</taxon>
        <taxon>Diptera</taxon>
        <taxon>Nematocera</taxon>
        <taxon>Culicoidea</taxon>
        <taxon>Culicidae</taxon>
        <taxon>Anophelinae</taxon>
        <taxon>Anopheles</taxon>
    </lineage>
</organism>
<evidence type="ECO:0000259" key="2">
    <source>
        <dbReference type="Pfam" id="PF00855"/>
    </source>
</evidence>
<reference evidence="3 5" key="1">
    <citation type="journal article" date="2014" name="BMC Genomics">
        <title>Genome sequence of Anopheles sinensis provides insight into genetics basis of mosquito competence for malaria parasites.</title>
        <authorList>
            <person name="Zhou D."/>
            <person name="Zhang D."/>
            <person name="Ding G."/>
            <person name="Shi L."/>
            <person name="Hou Q."/>
            <person name="Ye Y."/>
            <person name="Xu Y."/>
            <person name="Zhou H."/>
            <person name="Xiong C."/>
            <person name="Li S."/>
            <person name="Yu J."/>
            <person name="Hong S."/>
            <person name="Yu X."/>
            <person name="Zou P."/>
            <person name="Chen C."/>
            <person name="Chang X."/>
            <person name="Wang W."/>
            <person name="Lv Y."/>
            <person name="Sun Y."/>
            <person name="Ma L."/>
            <person name="Shen B."/>
            <person name="Zhu C."/>
        </authorList>
    </citation>
    <scope>NUCLEOTIDE SEQUENCE [LARGE SCALE GENOMIC DNA]</scope>
</reference>
<sequence>MFISPTTTKSRVKSQERTPTGQQISGQEKNNESGLETTGENTFTDMNSNSISEIGDYNDESLTKGKNKSEAVYHSIEENRNIVHQSPSGRNLLKQLQTSLSPKMTEINIDGDRRVSRYGRHQKQKENINYVPIELMKFVGKSPAKVKPKKDVAVIESKIGPDIQQSEAVKMAHTTDVEELEKSFPEETSADKELSPILPILEKDQDSVLDMDAINIIGMNVSFETVNDDNIFLENGLQKNTIDHNHLSDVDSAKGSSIDLVGEYRVGEIYWGAQTQKTIHWPCIVRIDPDTNQIIRMRSNQREVHVAYFGDRGRRGWVREAYIASFRGLADYCARVENYEYGKVVKAALKAALRQNWKVATQQAEEFNAMDIELRLEKFDLLVELERVRLTSIRVAKGQRKQNKRARSPTPDSPSYEAIPIGTEHTTKRMKLQQIPALQNIIAGPSNTSVHESDEKAGTLFSDDSKHYTELAYKLIVNFGRTFLLDDQKTDEKTIMLEQYARKITSLKSDGANHQRSKRTTVLRKLTQIRKLYHMLNGFMAENNGEHGDSVAVQIKKENRHWKKNLFSRSIQNPLPRVYRKATCATFVNTHKAWSSVESATVTCICIV</sequence>
<feature type="region of interest" description="Disordered" evidence="1">
    <location>
        <begin position="1"/>
        <end position="66"/>
    </location>
</feature>
<dbReference type="VEuPathDB" id="VectorBase:ASIS002039"/>
<protein>
    <submittedName>
        <fullName evidence="3">AGAP004656-PA-like protein</fullName>
    </submittedName>
    <submittedName>
        <fullName evidence="4">PWWP domain-containing protein</fullName>
    </submittedName>
</protein>
<dbReference type="STRING" id="74873.A0A084W801"/>
<dbReference type="InterPro" id="IPR000313">
    <property type="entry name" value="PWWP_dom"/>
</dbReference>
<dbReference type="EMBL" id="KE525316">
    <property type="protein sequence ID" value="KFB46345.1"/>
    <property type="molecule type" value="Genomic_DNA"/>
</dbReference>
<dbReference type="AlphaFoldDB" id="A0A084W801"/>
<dbReference type="Proteomes" id="UP000030765">
    <property type="component" value="Unassembled WGS sequence"/>
</dbReference>
<keyword evidence="5" id="KW-1185">Reference proteome</keyword>
<evidence type="ECO:0000256" key="1">
    <source>
        <dbReference type="SAM" id="MobiDB-lite"/>
    </source>
</evidence>
<feature type="compositionally biased region" description="Polar residues" evidence="1">
    <location>
        <begin position="17"/>
        <end position="52"/>
    </location>
</feature>
<reference evidence="4" key="2">
    <citation type="submission" date="2020-05" db="UniProtKB">
        <authorList>
            <consortium name="EnsemblMetazoa"/>
        </authorList>
    </citation>
    <scope>IDENTIFICATION</scope>
</reference>
<dbReference type="EnsemblMetazoa" id="ASIC014338-RA">
    <property type="protein sequence ID" value="ASIC014338-PA"/>
    <property type="gene ID" value="ASIC014338"/>
</dbReference>
<evidence type="ECO:0000313" key="3">
    <source>
        <dbReference type="EMBL" id="KFB46345.1"/>
    </source>
</evidence>
<dbReference type="EMBL" id="ATLV01021335">
    <property type="status" value="NOT_ANNOTATED_CDS"/>
    <property type="molecule type" value="Genomic_DNA"/>
</dbReference>
<feature type="domain" description="PWWP" evidence="2">
    <location>
        <begin position="267"/>
        <end position="353"/>
    </location>
</feature>
<dbReference type="OrthoDB" id="422362at2759"/>